<comment type="caution">
    <text evidence="5">The sequence shown here is derived from an EMBL/GenBank/DDBJ whole genome shotgun (WGS) entry which is preliminary data.</text>
</comment>
<dbReference type="Proteomes" id="UP001499924">
    <property type="component" value="Unassembled WGS sequence"/>
</dbReference>
<protein>
    <submittedName>
        <fullName evidence="5">Trypsin-like serine protease</fullName>
    </submittedName>
</protein>
<evidence type="ECO:0000256" key="1">
    <source>
        <dbReference type="ARBA" id="ARBA00007664"/>
    </source>
</evidence>
<dbReference type="InterPro" id="IPR018114">
    <property type="entry name" value="TRYPSIN_HIS"/>
</dbReference>
<feature type="domain" description="Peptidase S1" evidence="4">
    <location>
        <begin position="31"/>
        <end position="256"/>
    </location>
</feature>
<keyword evidence="2" id="KW-1015">Disulfide bond</keyword>
<dbReference type="SMART" id="SM00020">
    <property type="entry name" value="Tryp_SPc"/>
    <property type="match status" value="1"/>
</dbReference>
<reference evidence="6" key="1">
    <citation type="journal article" date="2019" name="Int. J. Syst. Evol. Microbiol.">
        <title>The Global Catalogue of Microorganisms (GCM) 10K type strain sequencing project: providing services to taxonomists for standard genome sequencing and annotation.</title>
        <authorList>
            <consortium name="The Broad Institute Genomics Platform"/>
            <consortium name="The Broad Institute Genome Sequencing Center for Infectious Disease"/>
            <person name="Wu L."/>
            <person name="Ma J."/>
        </authorList>
    </citation>
    <scope>NUCLEOTIDE SEQUENCE [LARGE SCALE GENOMIC DNA]</scope>
    <source>
        <strain evidence="6">JCM 15614</strain>
    </source>
</reference>
<keyword evidence="3" id="KW-0732">Signal</keyword>
<proteinExistence type="inferred from homology"/>
<evidence type="ECO:0000313" key="5">
    <source>
        <dbReference type="EMBL" id="GAA3164759.1"/>
    </source>
</evidence>
<sequence>MRLRRLLARAVSTAVAVLAVGALGVAPAAAIANGVAAQEGQFPFAVQLRLDDITRSDGTTYDSACSGVLISPTWIMTAGHCFHDGNRNRVSGAPRYAATARLGTANTTDPAAGVTRTVEWVEQSGVNDIAVARLDAPVDGIAPLDLNTQAPRKGQILTFAGWGATSSAGAPSDQLYWGEVKVSAVKTVDVLVKGYWPAPTTSACPYDSGAPYFATPSGSSPILVSVESGGPNCPHRLQETTARVDVVAGWVSSVVTDLP</sequence>
<dbReference type="InterPro" id="IPR001314">
    <property type="entry name" value="Peptidase_S1A"/>
</dbReference>
<dbReference type="Pfam" id="PF00089">
    <property type="entry name" value="Trypsin"/>
    <property type="match status" value="1"/>
</dbReference>
<feature type="chain" id="PRO_5045706881" evidence="3">
    <location>
        <begin position="33"/>
        <end position="259"/>
    </location>
</feature>
<dbReference type="InterPro" id="IPR001254">
    <property type="entry name" value="Trypsin_dom"/>
</dbReference>
<dbReference type="SUPFAM" id="SSF50494">
    <property type="entry name" value="Trypsin-like serine proteases"/>
    <property type="match status" value="1"/>
</dbReference>
<dbReference type="InterPro" id="IPR043504">
    <property type="entry name" value="Peptidase_S1_PA_chymotrypsin"/>
</dbReference>
<dbReference type="PROSITE" id="PS50240">
    <property type="entry name" value="TRYPSIN_DOM"/>
    <property type="match status" value="1"/>
</dbReference>
<evidence type="ECO:0000259" key="4">
    <source>
        <dbReference type="PROSITE" id="PS50240"/>
    </source>
</evidence>
<dbReference type="InterPro" id="IPR009003">
    <property type="entry name" value="Peptidase_S1_PA"/>
</dbReference>
<dbReference type="EMBL" id="BAAAVV010000003">
    <property type="protein sequence ID" value="GAA3164759.1"/>
    <property type="molecule type" value="Genomic_DNA"/>
</dbReference>
<evidence type="ECO:0000256" key="3">
    <source>
        <dbReference type="SAM" id="SignalP"/>
    </source>
</evidence>
<dbReference type="Gene3D" id="2.40.10.10">
    <property type="entry name" value="Trypsin-like serine proteases"/>
    <property type="match status" value="1"/>
</dbReference>
<dbReference type="PANTHER" id="PTHR24276">
    <property type="entry name" value="POLYSERASE-RELATED"/>
    <property type="match status" value="1"/>
</dbReference>
<evidence type="ECO:0000313" key="6">
    <source>
        <dbReference type="Proteomes" id="UP001499924"/>
    </source>
</evidence>
<comment type="similarity">
    <text evidence="1">Belongs to the peptidase S1 family.</text>
</comment>
<dbReference type="PROSITE" id="PS00134">
    <property type="entry name" value="TRYPSIN_HIS"/>
    <property type="match status" value="1"/>
</dbReference>
<feature type="signal peptide" evidence="3">
    <location>
        <begin position="1"/>
        <end position="32"/>
    </location>
</feature>
<accession>A0ABP6P2Y5</accession>
<name>A0ABP6P2Y5_9ACTN</name>
<dbReference type="PANTHER" id="PTHR24276:SF98">
    <property type="entry name" value="FI18310P1-RELATED"/>
    <property type="match status" value="1"/>
</dbReference>
<evidence type="ECO:0000256" key="2">
    <source>
        <dbReference type="ARBA" id="ARBA00023157"/>
    </source>
</evidence>
<keyword evidence="6" id="KW-1185">Reference proteome</keyword>
<dbReference type="InterPro" id="IPR050430">
    <property type="entry name" value="Peptidase_S1"/>
</dbReference>
<dbReference type="PRINTS" id="PR00722">
    <property type="entry name" value="CHYMOTRYPSIN"/>
</dbReference>
<organism evidence="5 6">
    <name type="scientific">Blastococcus jejuensis</name>
    <dbReference type="NCBI Taxonomy" id="351224"/>
    <lineage>
        <taxon>Bacteria</taxon>
        <taxon>Bacillati</taxon>
        <taxon>Actinomycetota</taxon>
        <taxon>Actinomycetes</taxon>
        <taxon>Geodermatophilales</taxon>
        <taxon>Geodermatophilaceae</taxon>
        <taxon>Blastococcus</taxon>
    </lineage>
</organism>
<gene>
    <name evidence="5" type="ORF">GCM10010531_16440</name>
</gene>
<dbReference type="RefSeq" id="WP_344688274.1">
    <property type="nucleotide sequence ID" value="NZ_BAAAVV010000003.1"/>
</dbReference>